<feature type="transmembrane region" description="Helical" evidence="1">
    <location>
        <begin position="35"/>
        <end position="55"/>
    </location>
</feature>
<protein>
    <submittedName>
        <fullName evidence="3">PspC domain-containing protein</fullName>
    </submittedName>
</protein>
<evidence type="ECO:0000313" key="3">
    <source>
        <dbReference type="EMBL" id="MCF6136648.1"/>
    </source>
</evidence>
<dbReference type="InterPro" id="IPR007168">
    <property type="entry name" value="Phageshock_PspC_N"/>
</dbReference>
<accession>A0ABS9GUY7</accession>
<keyword evidence="1" id="KW-1133">Transmembrane helix</keyword>
<gene>
    <name evidence="3" type="ORF">L2716_02825</name>
</gene>
<evidence type="ECO:0000313" key="4">
    <source>
        <dbReference type="Proteomes" id="UP001649381"/>
    </source>
</evidence>
<proteinExistence type="predicted"/>
<keyword evidence="4" id="KW-1185">Reference proteome</keyword>
<sequence>MKQKKLRKSYIDKSFHGVCGGIAEYFGISSFSVRLIFFFTMPSSLFVYVILANALDDTPRSL</sequence>
<name>A0ABS9GUY7_9BACL</name>
<dbReference type="Proteomes" id="UP001649381">
    <property type="component" value="Unassembled WGS sequence"/>
</dbReference>
<reference evidence="3 4" key="1">
    <citation type="submission" date="2022-01" db="EMBL/GenBank/DDBJ databases">
        <title>Alkalihalobacillus sp. EGI L200015, a novel bacterium isolated from a salt lake sediment.</title>
        <authorList>
            <person name="Gao L."/>
            <person name="Fang B.-Z."/>
            <person name="Li W.-J."/>
        </authorList>
    </citation>
    <scope>NUCLEOTIDE SEQUENCE [LARGE SCALE GENOMIC DNA]</scope>
    <source>
        <strain evidence="3 4">KCTC 12718</strain>
    </source>
</reference>
<keyword evidence="1" id="KW-0472">Membrane</keyword>
<comment type="caution">
    <text evidence="3">The sequence shown here is derived from an EMBL/GenBank/DDBJ whole genome shotgun (WGS) entry which is preliminary data.</text>
</comment>
<dbReference type="RefSeq" id="WP_236331586.1">
    <property type="nucleotide sequence ID" value="NZ_JAKIJS010000001.1"/>
</dbReference>
<feature type="domain" description="Phage shock protein PspC N-terminal" evidence="2">
    <location>
        <begin position="4"/>
        <end position="55"/>
    </location>
</feature>
<evidence type="ECO:0000256" key="1">
    <source>
        <dbReference type="SAM" id="Phobius"/>
    </source>
</evidence>
<dbReference type="EMBL" id="JAKIJS010000001">
    <property type="protein sequence ID" value="MCF6136648.1"/>
    <property type="molecule type" value="Genomic_DNA"/>
</dbReference>
<keyword evidence="1" id="KW-0812">Transmembrane</keyword>
<dbReference type="Pfam" id="PF04024">
    <property type="entry name" value="PspC"/>
    <property type="match status" value="1"/>
</dbReference>
<organism evidence="3 4">
    <name type="scientific">Pseudalkalibacillus berkeleyi</name>
    <dbReference type="NCBI Taxonomy" id="1069813"/>
    <lineage>
        <taxon>Bacteria</taxon>
        <taxon>Bacillati</taxon>
        <taxon>Bacillota</taxon>
        <taxon>Bacilli</taxon>
        <taxon>Bacillales</taxon>
        <taxon>Fictibacillaceae</taxon>
        <taxon>Pseudalkalibacillus</taxon>
    </lineage>
</organism>
<evidence type="ECO:0000259" key="2">
    <source>
        <dbReference type="Pfam" id="PF04024"/>
    </source>
</evidence>